<dbReference type="PRINTS" id="PR00111">
    <property type="entry name" value="ABHYDROLASE"/>
</dbReference>
<dbReference type="InterPro" id="IPR000073">
    <property type="entry name" value="AB_hydrolase_1"/>
</dbReference>
<keyword evidence="3" id="KW-1185">Reference proteome</keyword>
<reference evidence="2" key="1">
    <citation type="journal article" date="2020" name="Fungal Divers.">
        <title>Resolving the Mortierellaceae phylogeny through synthesis of multi-gene phylogenetics and phylogenomics.</title>
        <authorList>
            <person name="Vandepol N."/>
            <person name="Liber J."/>
            <person name="Desiro A."/>
            <person name="Na H."/>
            <person name="Kennedy M."/>
            <person name="Barry K."/>
            <person name="Grigoriev I.V."/>
            <person name="Miller A.N."/>
            <person name="O'Donnell K."/>
            <person name="Stajich J.E."/>
            <person name="Bonito G."/>
        </authorList>
    </citation>
    <scope>NUCLEOTIDE SEQUENCE</scope>
    <source>
        <strain evidence="2">NVP1</strain>
    </source>
</reference>
<organism evidence="2 3">
    <name type="scientific">Podila minutissima</name>
    <dbReference type="NCBI Taxonomy" id="64525"/>
    <lineage>
        <taxon>Eukaryota</taxon>
        <taxon>Fungi</taxon>
        <taxon>Fungi incertae sedis</taxon>
        <taxon>Mucoromycota</taxon>
        <taxon>Mortierellomycotina</taxon>
        <taxon>Mortierellomycetes</taxon>
        <taxon>Mortierellales</taxon>
        <taxon>Mortierellaceae</taxon>
        <taxon>Podila</taxon>
    </lineage>
</organism>
<name>A0A9P5SY05_9FUNG</name>
<dbReference type="InterPro" id="IPR051044">
    <property type="entry name" value="MAG_DAG_Lipase"/>
</dbReference>
<gene>
    <name evidence="2" type="ORF">BG006_000043</name>
</gene>
<dbReference type="Proteomes" id="UP000696485">
    <property type="component" value="Unassembled WGS sequence"/>
</dbReference>
<dbReference type="SUPFAM" id="SSF53474">
    <property type="entry name" value="alpha/beta-Hydrolases"/>
    <property type="match status" value="1"/>
</dbReference>
<evidence type="ECO:0000313" key="3">
    <source>
        <dbReference type="Proteomes" id="UP000696485"/>
    </source>
</evidence>
<dbReference type="PANTHER" id="PTHR11614">
    <property type="entry name" value="PHOSPHOLIPASE-RELATED"/>
    <property type="match status" value="1"/>
</dbReference>
<protein>
    <recommendedName>
        <fullName evidence="1">Serine aminopeptidase S33 domain-containing protein</fullName>
    </recommendedName>
</protein>
<evidence type="ECO:0000313" key="2">
    <source>
        <dbReference type="EMBL" id="KAF9338054.1"/>
    </source>
</evidence>
<accession>A0A9P5SY05</accession>
<dbReference type="InterPro" id="IPR022742">
    <property type="entry name" value="Hydrolase_4"/>
</dbReference>
<feature type="domain" description="Serine aminopeptidase S33" evidence="1">
    <location>
        <begin position="34"/>
        <end position="276"/>
    </location>
</feature>
<dbReference type="AlphaFoldDB" id="A0A9P5SY05"/>
<dbReference type="Gene3D" id="3.40.50.1820">
    <property type="entry name" value="alpha/beta hydrolase"/>
    <property type="match status" value="1"/>
</dbReference>
<proteinExistence type="predicted"/>
<dbReference type="Pfam" id="PF12146">
    <property type="entry name" value="Hydrolase_4"/>
    <property type="match status" value="1"/>
</dbReference>
<dbReference type="EMBL" id="JAAAUY010000010">
    <property type="protein sequence ID" value="KAF9338054.1"/>
    <property type="molecule type" value="Genomic_DNA"/>
</dbReference>
<comment type="caution">
    <text evidence="2">The sequence shown here is derived from an EMBL/GenBank/DDBJ whole genome shotgun (WGS) entry which is preliminary data.</text>
</comment>
<evidence type="ECO:0000259" key="1">
    <source>
        <dbReference type="Pfam" id="PF12146"/>
    </source>
</evidence>
<dbReference type="InterPro" id="IPR029058">
    <property type="entry name" value="AB_hydrolase_fold"/>
</dbReference>
<sequence length="301" mass="32945">MSADSTKPTSKVEWITAEDGHNIFTKTWYAVGTPIASIVFVHGLGEHCVRYDHVFEEFNKAGFQVHAFDQRGFGETGKKSKSLGATGGYVKAIPDITAALKRGEIEGIPLFLMGHSYGGSLVLNYDCIGPLRTKLAGLIASAPLVLASGPTRPNGLTISFAGAVSKVAPSFKIPTNLSSKFISRDAKQVAKYNDDPLVHGYGTTKGLFDMLTNGKALLTSRYQEITATVPLLICHGTADGLTDFQASKDFFDKCQVKDKEYKVYKDFYHELHNEPEDDRKEVIDFYVQWIKARLPAAPSAV</sequence>